<feature type="region of interest" description="Disordered" evidence="1">
    <location>
        <begin position="26"/>
        <end position="54"/>
    </location>
</feature>
<proteinExistence type="predicted"/>
<organism evidence="3 4">
    <name type="scientific">Dehalobacterium formicoaceticum</name>
    <dbReference type="NCBI Taxonomy" id="51515"/>
    <lineage>
        <taxon>Bacteria</taxon>
        <taxon>Bacillati</taxon>
        <taxon>Bacillota</taxon>
        <taxon>Clostridia</taxon>
        <taxon>Eubacteriales</taxon>
        <taxon>Peptococcaceae</taxon>
        <taxon>Dehalobacterium</taxon>
    </lineage>
</organism>
<feature type="chain" id="PRO_5046820934" description="Lipoprotein" evidence="2">
    <location>
        <begin position="27"/>
        <end position="223"/>
    </location>
</feature>
<comment type="caution">
    <text evidence="3">The sequence shown here is derived from an EMBL/GenBank/DDBJ whole genome shotgun (WGS) entry which is preliminary data.</text>
</comment>
<feature type="signal peptide" evidence="2">
    <location>
        <begin position="1"/>
        <end position="26"/>
    </location>
</feature>
<name>A0ABT1Y4J0_9FIRM</name>
<evidence type="ECO:0000256" key="1">
    <source>
        <dbReference type="SAM" id="MobiDB-lite"/>
    </source>
</evidence>
<accession>A0ABT1Y4J0</accession>
<dbReference type="Proteomes" id="UP001524944">
    <property type="component" value="Unassembled WGS sequence"/>
</dbReference>
<sequence>MKKLAVKITLLLLLMMALLITGCNNSTEPTPNPNPNEPPPGQEEPGNTEKPPEDKVTLGDYLPLTVGSTWQYLGEGNEYATFSREVMFAQGNRAQIKEDNGGTVSALVYEVTEDTITTIYSQGESYENENFLDAEPNDDLIILKTPLEVGTKWETKDGTREIIDLNASLDTPAGKFDQLIKVEIIYPDSTMYEYYKAGVGLIKREFLSEGFEVTSTLEKYEIK</sequence>
<evidence type="ECO:0000256" key="2">
    <source>
        <dbReference type="SAM" id="SignalP"/>
    </source>
</evidence>
<evidence type="ECO:0008006" key="5">
    <source>
        <dbReference type="Google" id="ProtNLM"/>
    </source>
</evidence>
<evidence type="ECO:0000313" key="4">
    <source>
        <dbReference type="Proteomes" id="UP001524944"/>
    </source>
</evidence>
<evidence type="ECO:0000313" key="3">
    <source>
        <dbReference type="EMBL" id="MCR6545792.1"/>
    </source>
</evidence>
<reference evidence="3 4" key="1">
    <citation type="submission" date="2022-08" db="EMBL/GenBank/DDBJ databases">
        <title>Proteogenomics of the novel Dehalobacterium formicoaceticum strain EZ94 highlights a key role of methyltransferases during anaerobic dichloromethane degradation.</title>
        <authorList>
            <person name="Wasmund K."/>
        </authorList>
    </citation>
    <scope>NUCLEOTIDE SEQUENCE [LARGE SCALE GENOMIC DNA]</scope>
    <source>
        <strain evidence="3 4">EZ94</strain>
    </source>
</reference>
<dbReference type="RefSeq" id="WP_089611050.1">
    <property type="nucleotide sequence ID" value="NZ_CP022121.1"/>
</dbReference>
<feature type="compositionally biased region" description="Pro residues" evidence="1">
    <location>
        <begin position="30"/>
        <end position="42"/>
    </location>
</feature>
<keyword evidence="2" id="KW-0732">Signal</keyword>
<dbReference type="EMBL" id="JANPWE010000004">
    <property type="protein sequence ID" value="MCR6545792.1"/>
    <property type="molecule type" value="Genomic_DNA"/>
</dbReference>
<gene>
    <name evidence="3" type="ORF">NVS47_09770</name>
</gene>
<protein>
    <recommendedName>
        <fullName evidence="5">Lipoprotein</fullName>
    </recommendedName>
</protein>
<dbReference type="PROSITE" id="PS51257">
    <property type="entry name" value="PROKAR_LIPOPROTEIN"/>
    <property type="match status" value="1"/>
</dbReference>
<keyword evidence="4" id="KW-1185">Reference proteome</keyword>